<sequence>MAPLRRLLLCLCLPLLLPPPAAPAPAPGPRIDWVACRSLSRELSRLVATLKEPHRVLEETQLSEEDPKNWPPRIRCSDACDPSTLDTNNTRCLQRILQGLQHYRDLLGSDIFTARRLPRLEATLDQLLGLVQVRGWGARGAAAGGAGAWSPDPPDPAIPQQEHGRPPRHSLAPSETWTHPLLQRLALQRLQSFAAIMSRVFTHSAS</sequence>
<evidence type="ECO:0000256" key="11">
    <source>
        <dbReference type="ARBA" id="ARBA00023157"/>
    </source>
</evidence>
<name>A0A7K6T923_CALNI</name>
<keyword evidence="8" id="KW-0391">Immunity</keyword>
<evidence type="ECO:0000256" key="15">
    <source>
        <dbReference type="ARBA" id="ARBA00046461"/>
    </source>
</evidence>
<dbReference type="GO" id="GO:0006954">
    <property type="term" value="P:inflammatory response"/>
    <property type="evidence" value="ECO:0007669"/>
    <property type="project" value="UniProtKB-KW"/>
</dbReference>
<keyword evidence="9" id="KW-0051">Antiviral defense</keyword>
<evidence type="ECO:0000256" key="9">
    <source>
        <dbReference type="ARBA" id="ARBA00023118"/>
    </source>
</evidence>
<evidence type="ECO:0000256" key="16">
    <source>
        <dbReference type="SAM" id="MobiDB-lite"/>
    </source>
</evidence>
<keyword evidence="4" id="KW-0202">Cytokine</keyword>
<evidence type="ECO:0000256" key="14">
    <source>
        <dbReference type="ARBA" id="ARBA00045298"/>
    </source>
</evidence>
<keyword evidence="10" id="KW-0797">Tissue remodeling</keyword>
<keyword evidence="11" id="KW-1015">Disulfide bond</keyword>
<gene>
    <name evidence="18" type="primary">Il23a</name>
    <name evidence="18" type="ORF">CALNIC_R15483</name>
</gene>
<reference evidence="18 19" key="1">
    <citation type="submission" date="2019-09" db="EMBL/GenBank/DDBJ databases">
        <title>Bird 10,000 Genomes (B10K) Project - Family phase.</title>
        <authorList>
            <person name="Zhang G."/>
        </authorList>
    </citation>
    <scope>NUCLEOTIDE SEQUENCE [LARGE SCALE GENOMIC DNA]</scope>
    <source>
        <strain evidence="18">OUT-0007</strain>
        <tissue evidence="18">Blood</tissue>
    </source>
</reference>
<evidence type="ECO:0000256" key="17">
    <source>
        <dbReference type="SAM" id="SignalP"/>
    </source>
</evidence>
<evidence type="ECO:0000313" key="19">
    <source>
        <dbReference type="Proteomes" id="UP000546235"/>
    </source>
</evidence>
<evidence type="ECO:0000256" key="6">
    <source>
        <dbReference type="ARBA" id="ARBA00022588"/>
    </source>
</evidence>
<dbReference type="SUPFAM" id="SSF47266">
    <property type="entry name" value="4-helical cytokines"/>
    <property type="match status" value="1"/>
</dbReference>
<comment type="caution">
    <text evidence="18">The sequence shown here is derived from an EMBL/GenBank/DDBJ whole genome shotgun (WGS) entry which is preliminary data.</text>
</comment>
<evidence type="ECO:0000256" key="10">
    <source>
        <dbReference type="ARBA" id="ARBA00023148"/>
    </source>
</evidence>
<organism evidence="18 19">
    <name type="scientific">Caloenas nicobarica</name>
    <name type="common">Nicobar pigeon</name>
    <dbReference type="NCBI Taxonomy" id="187106"/>
    <lineage>
        <taxon>Eukaryota</taxon>
        <taxon>Metazoa</taxon>
        <taxon>Chordata</taxon>
        <taxon>Craniata</taxon>
        <taxon>Vertebrata</taxon>
        <taxon>Euteleostomi</taxon>
        <taxon>Archelosauria</taxon>
        <taxon>Archosauria</taxon>
        <taxon>Dinosauria</taxon>
        <taxon>Saurischia</taxon>
        <taxon>Theropoda</taxon>
        <taxon>Coelurosauria</taxon>
        <taxon>Aves</taxon>
        <taxon>Neognathae</taxon>
        <taxon>Neoaves</taxon>
        <taxon>Columbimorphae</taxon>
        <taxon>Columbiformes</taxon>
        <taxon>Columbidae</taxon>
        <taxon>Caloenas</taxon>
    </lineage>
</organism>
<dbReference type="PANTHER" id="PTHR15947:SF0">
    <property type="entry name" value="INTERLEUKIN-23 SUBUNIT ALPHA"/>
    <property type="match status" value="1"/>
</dbReference>
<feature type="non-terminal residue" evidence="18">
    <location>
        <position position="1"/>
    </location>
</feature>
<comment type="subunit">
    <text evidence="15">Heterodimer with IL12B; disulfide-linked. The heterodimer is known as interleukin IL-23. Interacts with IL23R; this interaction enables recruitment of IL12RB1.</text>
</comment>
<evidence type="ECO:0000256" key="1">
    <source>
        <dbReference type="ARBA" id="ARBA00004613"/>
    </source>
</evidence>
<feature type="region of interest" description="Disordered" evidence="16">
    <location>
        <begin position="142"/>
        <end position="174"/>
    </location>
</feature>
<protein>
    <recommendedName>
        <fullName evidence="3">Interleukin-23 subunit alpha</fullName>
    </recommendedName>
    <alternativeName>
        <fullName evidence="13">Interleukin-23 subunit p19</fullName>
    </alternativeName>
</protein>
<dbReference type="Proteomes" id="UP000546235">
    <property type="component" value="Unassembled WGS sequence"/>
</dbReference>
<evidence type="ECO:0000256" key="13">
    <source>
        <dbReference type="ARBA" id="ARBA00030230"/>
    </source>
</evidence>
<feature type="non-terminal residue" evidence="18">
    <location>
        <position position="206"/>
    </location>
</feature>
<evidence type="ECO:0000313" key="18">
    <source>
        <dbReference type="EMBL" id="NWX06997.1"/>
    </source>
</evidence>
<comment type="function">
    <text evidence="14">Associates with IL12B to form the pro-inflammatory cytokine IL-23 that plays different roles in innate and adaptive immunity. Released by antigen-presenting cells such as dendritic cells or macrophages, binds to a heterodimeric receptor complex composed of IL12RB1 and IL23R to activate JAK2 and TYK2 which then phosphorylate the receptor to form a docking site leading to the phosphorylation of STAT3 and STAT4. This process leads to activation of several pathways including p38 MAPK or NF-kappa-B and promotes the production of pro-inflammatory cytokines such as interleukin-17A/IL17A. In turn, participates in the early and effective intracellular bacterial clearance. Promotes the expansion and survival of T-helper 17 cells, a CD4-positive helper T-cell subset that produces IL-17, as well as other IL-17-producing cells.</text>
</comment>
<dbReference type="AlphaFoldDB" id="A0A7K6T923"/>
<evidence type="ECO:0000256" key="12">
    <source>
        <dbReference type="ARBA" id="ARBA00023198"/>
    </source>
</evidence>
<evidence type="ECO:0000256" key="3">
    <source>
        <dbReference type="ARBA" id="ARBA00015012"/>
    </source>
</evidence>
<evidence type="ECO:0000256" key="2">
    <source>
        <dbReference type="ARBA" id="ARBA00007432"/>
    </source>
</evidence>
<keyword evidence="6" id="KW-0399">Innate immunity</keyword>
<dbReference type="EMBL" id="VZSB01002675">
    <property type="protein sequence ID" value="NWX06997.1"/>
    <property type="molecule type" value="Genomic_DNA"/>
</dbReference>
<comment type="subcellular location">
    <subcellularLocation>
        <location evidence="1">Secreted</location>
    </subcellularLocation>
</comment>
<dbReference type="Gene3D" id="1.20.1250.10">
    <property type="match status" value="1"/>
</dbReference>
<dbReference type="InterPro" id="IPR010831">
    <property type="entry name" value="IL-23_alpha"/>
</dbReference>
<keyword evidence="12" id="KW-0395">Inflammatory response</keyword>
<dbReference type="GO" id="GO:0051607">
    <property type="term" value="P:defense response to virus"/>
    <property type="evidence" value="ECO:0007669"/>
    <property type="project" value="UniProtKB-KW"/>
</dbReference>
<dbReference type="Pfam" id="PF16649">
    <property type="entry name" value="IL23"/>
    <property type="match status" value="1"/>
</dbReference>
<dbReference type="GO" id="GO:0005615">
    <property type="term" value="C:extracellular space"/>
    <property type="evidence" value="ECO:0007669"/>
    <property type="project" value="UniProtKB-KW"/>
</dbReference>
<dbReference type="PANTHER" id="PTHR15947">
    <property type="entry name" value="SGRF"/>
    <property type="match status" value="1"/>
</dbReference>
<evidence type="ECO:0000256" key="8">
    <source>
        <dbReference type="ARBA" id="ARBA00022859"/>
    </source>
</evidence>
<evidence type="ECO:0000256" key="7">
    <source>
        <dbReference type="ARBA" id="ARBA00022729"/>
    </source>
</evidence>
<evidence type="ECO:0000256" key="4">
    <source>
        <dbReference type="ARBA" id="ARBA00022514"/>
    </source>
</evidence>
<evidence type="ECO:0000256" key="5">
    <source>
        <dbReference type="ARBA" id="ARBA00022525"/>
    </source>
</evidence>
<accession>A0A7K6T923</accession>
<keyword evidence="19" id="KW-1185">Reference proteome</keyword>
<dbReference type="GO" id="GO:0005125">
    <property type="term" value="F:cytokine activity"/>
    <property type="evidence" value="ECO:0007669"/>
    <property type="project" value="UniProtKB-KW"/>
</dbReference>
<proteinExistence type="inferred from homology"/>
<dbReference type="InterPro" id="IPR009079">
    <property type="entry name" value="4_helix_cytokine-like_core"/>
</dbReference>
<dbReference type="GO" id="GO:0045087">
    <property type="term" value="P:innate immune response"/>
    <property type="evidence" value="ECO:0007669"/>
    <property type="project" value="UniProtKB-KW"/>
</dbReference>
<keyword evidence="5" id="KW-0964">Secreted</keyword>
<feature type="chain" id="PRO_5029610258" description="Interleukin-23 subunit alpha" evidence="17">
    <location>
        <begin position="24"/>
        <end position="206"/>
    </location>
</feature>
<keyword evidence="7 17" id="KW-0732">Signal</keyword>
<feature type="signal peptide" evidence="17">
    <location>
        <begin position="1"/>
        <end position="23"/>
    </location>
</feature>
<comment type="similarity">
    <text evidence="2">Belongs to the IL-6 superfamily.</text>
</comment>
<dbReference type="GO" id="GO:0048771">
    <property type="term" value="P:tissue remodeling"/>
    <property type="evidence" value="ECO:0007669"/>
    <property type="project" value="UniProtKB-KW"/>
</dbReference>